<reference evidence="2 3" key="1">
    <citation type="journal article" date="2021" name="Commun. Biol.">
        <title>The genome of Shorea leprosula (Dipterocarpaceae) highlights the ecological relevance of drought in aseasonal tropical rainforests.</title>
        <authorList>
            <person name="Ng K.K.S."/>
            <person name="Kobayashi M.J."/>
            <person name="Fawcett J.A."/>
            <person name="Hatakeyama M."/>
            <person name="Paape T."/>
            <person name="Ng C.H."/>
            <person name="Ang C.C."/>
            <person name="Tnah L.H."/>
            <person name="Lee C.T."/>
            <person name="Nishiyama T."/>
            <person name="Sese J."/>
            <person name="O'Brien M.J."/>
            <person name="Copetti D."/>
            <person name="Mohd Noor M.I."/>
            <person name="Ong R.C."/>
            <person name="Putra M."/>
            <person name="Sireger I.Z."/>
            <person name="Indrioko S."/>
            <person name="Kosugi Y."/>
            <person name="Izuno A."/>
            <person name="Isagi Y."/>
            <person name="Lee S.L."/>
            <person name="Shimizu K.K."/>
        </authorList>
    </citation>
    <scope>NUCLEOTIDE SEQUENCE [LARGE SCALE GENOMIC DNA]</scope>
    <source>
        <strain evidence="2">214</strain>
    </source>
</reference>
<dbReference type="EMBL" id="BPVZ01000234">
    <property type="protein sequence ID" value="GKV47747.1"/>
    <property type="molecule type" value="Genomic_DNA"/>
</dbReference>
<dbReference type="Gene3D" id="2.60.260.20">
    <property type="entry name" value="Urease metallochaperone UreE, N-terminal domain"/>
    <property type="match status" value="1"/>
</dbReference>
<dbReference type="GO" id="GO:0051087">
    <property type="term" value="F:protein-folding chaperone binding"/>
    <property type="evidence" value="ECO:0007669"/>
    <property type="project" value="TreeGrafter"/>
</dbReference>
<protein>
    <recommendedName>
        <fullName evidence="4">Chaperone DnaJ C-terminal domain-containing protein</fullName>
    </recommendedName>
</protein>
<dbReference type="InterPro" id="IPR008971">
    <property type="entry name" value="HSP40/DnaJ_pept-bd"/>
</dbReference>
<keyword evidence="1" id="KW-0143">Chaperone</keyword>
<accession>A0AAV5ME48</accession>
<evidence type="ECO:0000313" key="3">
    <source>
        <dbReference type="Proteomes" id="UP001054252"/>
    </source>
</evidence>
<dbReference type="SUPFAM" id="SSF49493">
    <property type="entry name" value="HSP40/DnaJ peptide-binding domain"/>
    <property type="match status" value="1"/>
</dbReference>
<evidence type="ECO:0000256" key="1">
    <source>
        <dbReference type="ARBA" id="ARBA00023186"/>
    </source>
</evidence>
<keyword evidence="3" id="KW-1185">Reference proteome</keyword>
<sequence>MVKKGSKATFHHQMVLVEPLSSKLEIVPREGMPVPKDPSKRGNLRIKFNIKFPTRLLQSRRQGLRNYYNHSLDRSSYFITSYDIPSPL</sequence>
<dbReference type="PANTHER" id="PTHR24078">
    <property type="entry name" value="DNAJ HOMOLOG SUBFAMILY C MEMBER"/>
    <property type="match status" value="1"/>
</dbReference>
<dbReference type="GO" id="GO:0051082">
    <property type="term" value="F:unfolded protein binding"/>
    <property type="evidence" value="ECO:0007669"/>
    <property type="project" value="InterPro"/>
</dbReference>
<evidence type="ECO:0008006" key="4">
    <source>
        <dbReference type="Google" id="ProtNLM"/>
    </source>
</evidence>
<dbReference type="AlphaFoldDB" id="A0AAV5ME48"/>
<organism evidence="2 3">
    <name type="scientific">Rubroshorea leprosula</name>
    <dbReference type="NCBI Taxonomy" id="152421"/>
    <lineage>
        <taxon>Eukaryota</taxon>
        <taxon>Viridiplantae</taxon>
        <taxon>Streptophyta</taxon>
        <taxon>Embryophyta</taxon>
        <taxon>Tracheophyta</taxon>
        <taxon>Spermatophyta</taxon>
        <taxon>Magnoliopsida</taxon>
        <taxon>eudicotyledons</taxon>
        <taxon>Gunneridae</taxon>
        <taxon>Pentapetalae</taxon>
        <taxon>rosids</taxon>
        <taxon>malvids</taxon>
        <taxon>Malvales</taxon>
        <taxon>Dipterocarpaceae</taxon>
        <taxon>Rubroshorea</taxon>
    </lineage>
</organism>
<dbReference type="PANTHER" id="PTHR24078:SF577">
    <property type="entry name" value="OS05G0562300 PROTEIN"/>
    <property type="match status" value="1"/>
</dbReference>
<comment type="caution">
    <text evidence="2">The sequence shown here is derived from an EMBL/GenBank/DDBJ whole genome shotgun (WGS) entry which is preliminary data.</text>
</comment>
<dbReference type="InterPro" id="IPR051339">
    <property type="entry name" value="DnaJ_subfamily_B"/>
</dbReference>
<dbReference type="GO" id="GO:0006457">
    <property type="term" value="P:protein folding"/>
    <property type="evidence" value="ECO:0007669"/>
    <property type="project" value="InterPro"/>
</dbReference>
<gene>
    <name evidence="2" type="ORF">SLEP1_g54614</name>
</gene>
<proteinExistence type="predicted"/>
<dbReference type="GO" id="GO:0005829">
    <property type="term" value="C:cytosol"/>
    <property type="evidence" value="ECO:0007669"/>
    <property type="project" value="TreeGrafter"/>
</dbReference>
<dbReference type="Proteomes" id="UP001054252">
    <property type="component" value="Unassembled WGS sequence"/>
</dbReference>
<name>A0AAV5ME48_9ROSI</name>
<evidence type="ECO:0000313" key="2">
    <source>
        <dbReference type="EMBL" id="GKV47747.1"/>
    </source>
</evidence>